<keyword evidence="18" id="KW-1185">Reference proteome</keyword>
<keyword evidence="7 14" id="KW-0274">FAD</keyword>
<keyword evidence="4" id="KW-0004">4Fe-4S</keyword>
<evidence type="ECO:0000256" key="14">
    <source>
        <dbReference type="RuleBase" id="RU366068"/>
    </source>
</evidence>
<dbReference type="GO" id="GO:0005743">
    <property type="term" value="C:mitochondrial inner membrane"/>
    <property type="evidence" value="ECO:0007669"/>
    <property type="project" value="TreeGrafter"/>
</dbReference>
<sequence>MDENAEHDTDRAKDPRWKDIDMSRESDQYDVDRSKDPRWKDIDMSRESDQYDVVIVGGGPSGMSAAIRLKQLAEKEGKEVRVCVVEKAPEVGAHILSGAVIETVALDELLPNWKEMGAPVYQQVTSESVALLTKNGRIPIPMFPGMPLYNHGNYIVRLGSVVKWLGDQAEAAGVEIWPGVAASEVLYNEDGSVKGIATNDVGNYIVRLGSVVKWLGDQAEAAGVEIWPGVAASEVLYNEDGSVKGIATNDVGIAKDGSPKDGFARGMELHGKCTIFAEGCRGHLTKQILEKFKLSTHPMSFGIGLKEMWQLDPSKHRPGYIEHTMGYPLTRDQYGGSFIYHIVDEDLPLASVGFVVALDYKNTYINPYQTVPKLTFPGGCLVGCTASMLNVAKLKGTHTGMKTGMLAAESIFPLLNEETSTVTPTSYQKAYENSYVYKELKATRNIRPSFNTSLGWLGGLPYSGLFYVIGRGKEPWTLHHGKKDNEKLKKKEECKPIEYPKPDNEVTFDLLSSVALTGTNHEENQPSHLTLKDDSVPENINLKVYDGPEQRFCPAGVYEYVPREDNPSEMRLQINAQNCIHCKTCDIKDPTQNINWVTPEGGEGVYEYVPREDNPSEMRLQINAQNCIHCKTCDIKDPTQNINWVTPEGGEGPKYSGM</sequence>
<reference evidence="19" key="1">
    <citation type="submission" date="2017-02" db="UniProtKB">
        <authorList>
            <consortium name="WormBaseParasite"/>
        </authorList>
    </citation>
    <scope>IDENTIFICATION</scope>
</reference>
<dbReference type="FunFam" id="3.30.70.20:FF:000012">
    <property type="entry name" value="Electron transfer flavoprotein-ubiquinone oxidoreductase, mitochondrial"/>
    <property type="match status" value="1"/>
</dbReference>
<dbReference type="SUPFAM" id="SSF51905">
    <property type="entry name" value="FAD/NAD(P)-binding domain"/>
    <property type="match status" value="2"/>
</dbReference>
<evidence type="ECO:0000256" key="10">
    <source>
        <dbReference type="ARBA" id="ARBA00023004"/>
    </source>
</evidence>
<keyword evidence="11 14" id="KW-0411">Iron-sulfur</keyword>
<evidence type="ECO:0000256" key="15">
    <source>
        <dbReference type="SAM" id="MobiDB-lite"/>
    </source>
</evidence>
<dbReference type="Gene3D" id="3.50.50.60">
    <property type="entry name" value="FAD/NAD(P)-binding domain"/>
    <property type="match status" value="3"/>
</dbReference>
<evidence type="ECO:0000259" key="16">
    <source>
        <dbReference type="PROSITE" id="PS51379"/>
    </source>
</evidence>
<comment type="cofactor">
    <cofactor evidence="1 14">
        <name>FAD</name>
        <dbReference type="ChEBI" id="CHEBI:57692"/>
    </cofactor>
</comment>
<dbReference type="Gene3D" id="3.30.70.20">
    <property type="match status" value="2"/>
</dbReference>
<keyword evidence="10 14" id="KW-0408">Iron</keyword>
<dbReference type="Pfam" id="PF01266">
    <property type="entry name" value="DAO"/>
    <property type="match status" value="1"/>
</dbReference>
<evidence type="ECO:0000256" key="12">
    <source>
        <dbReference type="ARBA" id="ARBA00023075"/>
    </source>
</evidence>
<evidence type="ECO:0000256" key="4">
    <source>
        <dbReference type="ARBA" id="ARBA00022485"/>
    </source>
</evidence>
<evidence type="ECO:0000256" key="2">
    <source>
        <dbReference type="ARBA" id="ARBA00002819"/>
    </source>
</evidence>
<keyword evidence="5 14" id="KW-0285">Flavoprotein</keyword>
<dbReference type="GO" id="GO:0051539">
    <property type="term" value="F:4 iron, 4 sulfur cluster binding"/>
    <property type="evidence" value="ECO:0007669"/>
    <property type="project" value="UniProtKB-UniRule"/>
</dbReference>
<dbReference type="OMA" id="INFQNCV"/>
<dbReference type="WBParaSite" id="NBR_0000970501-mRNA-1">
    <property type="protein sequence ID" value="NBR_0000970501-mRNA-1"/>
    <property type="gene ID" value="NBR_0000970501"/>
</dbReference>
<dbReference type="InterPro" id="IPR036188">
    <property type="entry name" value="FAD/NAD-bd_sf"/>
</dbReference>
<dbReference type="EC" id="1.5.5.1" evidence="14"/>
<dbReference type="Pfam" id="PF21162">
    <property type="entry name" value="ETFQO_UQ-bd"/>
    <property type="match status" value="1"/>
</dbReference>
<reference evidence="17 18" key="2">
    <citation type="submission" date="2018-11" db="EMBL/GenBank/DDBJ databases">
        <authorList>
            <consortium name="Pathogen Informatics"/>
        </authorList>
    </citation>
    <scope>NUCLEOTIDE SEQUENCE [LARGE SCALE GENOMIC DNA]</scope>
</reference>
<dbReference type="Pfam" id="PF05187">
    <property type="entry name" value="Fer4_ETF_QO"/>
    <property type="match status" value="1"/>
</dbReference>
<evidence type="ECO:0000256" key="8">
    <source>
        <dbReference type="ARBA" id="ARBA00022982"/>
    </source>
</evidence>
<dbReference type="Proteomes" id="UP000271162">
    <property type="component" value="Unassembled WGS sequence"/>
</dbReference>
<evidence type="ECO:0000256" key="5">
    <source>
        <dbReference type="ARBA" id="ARBA00022630"/>
    </source>
</evidence>
<comment type="cofactor">
    <cofactor evidence="14">
        <name>[4Fe-4S] cluster</name>
        <dbReference type="ChEBI" id="CHEBI:49883"/>
    </cofactor>
    <text evidence="14">Binds 1 [4Fe-4S] cluster.</text>
</comment>
<dbReference type="PANTHER" id="PTHR10617">
    <property type="entry name" value="ELECTRON TRANSFER FLAVOPROTEIN-UBIQUINONE OXIDOREDUCTASE"/>
    <property type="match status" value="1"/>
</dbReference>
<accession>A0A0N4Y214</accession>
<dbReference type="SUPFAM" id="SSF54373">
    <property type="entry name" value="FAD-linked reductases, C-terminal domain"/>
    <property type="match status" value="1"/>
</dbReference>
<evidence type="ECO:0000256" key="9">
    <source>
        <dbReference type="ARBA" id="ARBA00023002"/>
    </source>
</evidence>
<evidence type="ECO:0000256" key="3">
    <source>
        <dbReference type="ARBA" id="ARBA00022448"/>
    </source>
</evidence>
<dbReference type="SUPFAM" id="SSF54862">
    <property type="entry name" value="4Fe-4S ferredoxins"/>
    <property type="match status" value="2"/>
</dbReference>
<feature type="region of interest" description="Disordered" evidence="15">
    <location>
        <begin position="1"/>
        <end position="38"/>
    </location>
</feature>
<keyword evidence="12 14" id="KW-0830">Ubiquinone</keyword>
<evidence type="ECO:0000256" key="13">
    <source>
        <dbReference type="ARBA" id="ARBA00052682"/>
    </source>
</evidence>
<evidence type="ECO:0000256" key="11">
    <source>
        <dbReference type="ARBA" id="ARBA00023014"/>
    </source>
</evidence>
<keyword evidence="6 14" id="KW-0479">Metal-binding</keyword>
<dbReference type="STRING" id="27835.A0A0N4Y214"/>
<gene>
    <name evidence="17" type="ORF">NBR_LOCUS9706</name>
</gene>
<name>A0A0N4Y214_NIPBR</name>
<evidence type="ECO:0000256" key="1">
    <source>
        <dbReference type="ARBA" id="ARBA00001974"/>
    </source>
</evidence>
<keyword evidence="9 14" id="KW-0560">Oxidoreductase</keyword>
<comment type="function">
    <text evidence="2 14">Accepts electrons from ETF and reduces ubiquinone.</text>
</comment>
<evidence type="ECO:0000313" key="17">
    <source>
        <dbReference type="EMBL" id="VDL73295.1"/>
    </source>
</evidence>
<evidence type="ECO:0000313" key="18">
    <source>
        <dbReference type="Proteomes" id="UP000271162"/>
    </source>
</evidence>
<dbReference type="AlphaFoldDB" id="A0A0N4Y214"/>
<proteinExistence type="predicted"/>
<dbReference type="InterPro" id="IPR006076">
    <property type="entry name" value="FAD-dep_OxRdtase"/>
</dbReference>
<dbReference type="InterPro" id="IPR017896">
    <property type="entry name" value="4Fe4S_Fe-S-bd"/>
</dbReference>
<dbReference type="InterPro" id="IPR049398">
    <property type="entry name" value="ETF-QO/FixC_UQ-bd"/>
</dbReference>
<keyword evidence="8 14" id="KW-0249">Electron transport</keyword>
<comment type="catalytic activity">
    <reaction evidence="13 14">
        <text>a ubiquinone + reduced [electron-transfer flavoprotein] = a ubiquinol + oxidized [electron-transfer flavoprotein] + H(+)</text>
        <dbReference type="Rhea" id="RHEA:24052"/>
        <dbReference type="Rhea" id="RHEA-COMP:9565"/>
        <dbReference type="Rhea" id="RHEA-COMP:9566"/>
        <dbReference type="Rhea" id="RHEA-COMP:10685"/>
        <dbReference type="Rhea" id="RHEA-COMP:10686"/>
        <dbReference type="ChEBI" id="CHEBI:15378"/>
        <dbReference type="ChEBI" id="CHEBI:16389"/>
        <dbReference type="ChEBI" id="CHEBI:17976"/>
        <dbReference type="ChEBI" id="CHEBI:57692"/>
        <dbReference type="ChEBI" id="CHEBI:58307"/>
        <dbReference type="EC" id="1.5.5.1"/>
    </reaction>
</comment>
<dbReference type="InterPro" id="IPR040156">
    <property type="entry name" value="ETF-QO"/>
</dbReference>
<organism evidence="19">
    <name type="scientific">Nippostrongylus brasiliensis</name>
    <name type="common">Rat hookworm</name>
    <dbReference type="NCBI Taxonomy" id="27835"/>
    <lineage>
        <taxon>Eukaryota</taxon>
        <taxon>Metazoa</taxon>
        <taxon>Ecdysozoa</taxon>
        <taxon>Nematoda</taxon>
        <taxon>Chromadorea</taxon>
        <taxon>Rhabditida</taxon>
        <taxon>Rhabditina</taxon>
        <taxon>Rhabditomorpha</taxon>
        <taxon>Strongyloidea</taxon>
        <taxon>Heligmosomidae</taxon>
        <taxon>Nippostrongylus</taxon>
    </lineage>
</organism>
<feature type="domain" description="4Fe-4S ferredoxin-type" evidence="16">
    <location>
        <begin position="570"/>
        <end position="599"/>
    </location>
</feature>
<dbReference type="PANTHER" id="PTHR10617:SF107">
    <property type="entry name" value="ELECTRON TRANSFER FLAVOPROTEIN-UBIQUINONE OXIDOREDUCTASE, MITOCHONDRIAL"/>
    <property type="match status" value="1"/>
</dbReference>
<dbReference type="GO" id="GO:0004174">
    <property type="term" value="F:electron-transferring-flavoprotein dehydrogenase activity"/>
    <property type="evidence" value="ECO:0007669"/>
    <property type="project" value="UniProtKB-UniRule"/>
</dbReference>
<protein>
    <recommendedName>
        <fullName evidence="14">Electron transfer flavoprotein-ubiquinone oxidoreductase</fullName>
        <shortName evidence="14">ETF-QO</shortName>
        <ecNumber evidence="14">1.5.5.1</ecNumber>
    </recommendedName>
</protein>
<evidence type="ECO:0000256" key="7">
    <source>
        <dbReference type="ARBA" id="ARBA00022827"/>
    </source>
</evidence>
<dbReference type="GO" id="GO:0046872">
    <property type="term" value="F:metal ion binding"/>
    <property type="evidence" value="ECO:0007669"/>
    <property type="project" value="UniProtKB-KW"/>
</dbReference>
<dbReference type="InterPro" id="IPR007859">
    <property type="entry name" value="ETF-QO/FixX_C"/>
</dbReference>
<dbReference type="PROSITE" id="PS51379">
    <property type="entry name" value="4FE4S_FER_2"/>
    <property type="match status" value="2"/>
</dbReference>
<keyword evidence="3 14" id="KW-0813">Transport</keyword>
<feature type="domain" description="4Fe-4S ferredoxin-type" evidence="16">
    <location>
        <begin position="618"/>
        <end position="647"/>
    </location>
</feature>
<dbReference type="EMBL" id="UYSL01020182">
    <property type="protein sequence ID" value="VDL73295.1"/>
    <property type="molecule type" value="Genomic_DNA"/>
</dbReference>
<evidence type="ECO:0000313" key="19">
    <source>
        <dbReference type="WBParaSite" id="NBR_0000970501-mRNA-1"/>
    </source>
</evidence>
<evidence type="ECO:0000256" key="6">
    <source>
        <dbReference type="ARBA" id="ARBA00022723"/>
    </source>
</evidence>